<dbReference type="STRING" id="115783.SAMN02745119_03253"/>
<accession>A0A1T4S5K2</accession>
<name>A0A1T4S5K2_9BACT</name>
<dbReference type="AlphaFoldDB" id="A0A1T4S5K2"/>
<evidence type="ECO:0000313" key="1">
    <source>
        <dbReference type="EMBL" id="SKA23131.1"/>
    </source>
</evidence>
<keyword evidence="2" id="KW-1185">Reference proteome</keyword>
<dbReference type="EMBL" id="FUWR01000030">
    <property type="protein sequence ID" value="SKA23131.1"/>
    <property type="molecule type" value="Genomic_DNA"/>
</dbReference>
<organism evidence="1 2">
    <name type="scientific">Trichlorobacter thiogenes</name>
    <dbReference type="NCBI Taxonomy" id="115783"/>
    <lineage>
        <taxon>Bacteria</taxon>
        <taxon>Pseudomonadati</taxon>
        <taxon>Thermodesulfobacteriota</taxon>
        <taxon>Desulfuromonadia</taxon>
        <taxon>Geobacterales</taxon>
        <taxon>Geobacteraceae</taxon>
        <taxon>Trichlorobacter</taxon>
    </lineage>
</organism>
<sequence>MRETFQIVSIKDGKQDLEAILQILREIKAGRLKNDLKLLNYYHEVPISYAAKIETTDADCIEVTAHQAQAVVLGLQKQVLLTSALFPQGLGVHCFVEYVNVKNCFAVLGRFAYASIRAERRGAVRVSIEGFVSATYTAETQSLSGRADDISVSGIAIYNQQAAPTGISDSGILQLSVQGTELLLPATLIKSVKNDDGFVHTFCFEPDKNADKVISQYIYCRQVEIIRQLKEQFL</sequence>
<dbReference type="Proteomes" id="UP000190102">
    <property type="component" value="Unassembled WGS sequence"/>
</dbReference>
<reference evidence="2" key="1">
    <citation type="submission" date="2017-02" db="EMBL/GenBank/DDBJ databases">
        <authorList>
            <person name="Varghese N."/>
            <person name="Submissions S."/>
        </authorList>
    </citation>
    <scope>NUCLEOTIDE SEQUENCE [LARGE SCALE GENOMIC DNA]</scope>
    <source>
        <strain evidence="2">ATCC BAA-34</strain>
    </source>
</reference>
<evidence type="ECO:0000313" key="2">
    <source>
        <dbReference type="Proteomes" id="UP000190102"/>
    </source>
</evidence>
<dbReference type="Gene3D" id="2.40.10.220">
    <property type="entry name" value="predicted glycosyltransferase like domains"/>
    <property type="match status" value="1"/>
</dbReference>
<protein>
    <submittedName>
        <fullName evidence="1">PilZ domain-containing protein</fullName>
    </submittedName>
</protein>
<gene>
    <name evidence="1" type="ORF">SAMN02745119_03253</name>
</gene>
<proteinExistence type="predicted"/>